<reference evidence="4" key="3">
    <citation type="journal article" date="2017" name="Nature">
        <title>Genome sequence of the progenitor of the wheat D genome Aegilops tauschii.</title>
        <authorList>
            <person name="Luo M.C."/>
            <person name="Gu Y.Q."/>
            <person name="Puiu D."/>
            <person name="Wang H."/>
            <person name="Twardziok S.O."/>
            <person name="Deal K.R."/>
            <person name="Huo N."/>
            <person name="Zhu T."/>
            <person name="Wang L."/>
            <person name="Wang Y."/>
            <person name="McGuire P.E."/>
            <person name="Liu S."/>
            <person name="Long H."/>
            <person name="Ramasamy R.K."/>
            <person name="Rodriguez J.C."/>
            <person name="Van S.L."/>
            <person name="Yuan L."/>
            <person name="Wang Z."/>
            <person name="Xia Z."/>
            <person name="Xiao L."/>
            <person name="Anderson O.D."/>
            <person name="Ouyang S."/>
            <person name="Liang Y."/>
            <person name="Zimin A.V."/>
            <person name="Pertea G."/>
            <person name="Qi P."/>
            <person name="Bennetzen J.L."/>
            <person name="Dai X."/>
            <person name="Dawson M.W."/>
            <person name="Muller H.G."/>
            <person name="Kugler K."/>
            <person name="Rivarola-Duarte L."/>
            <person name="Spannagl M."/>
            <person name="Mayer K.F.X."/>
            <person name="Lu F.H."/>
            <person name="Bevan M.W."/>
            <person name="Leroy P."/>
            <person name="Li P."/>
            <person name="You F.M."/>
            <person name="Sun Q."/>
            <person name="Liu Z."/>
            <person name="Lyons E."/>
            <person name="Wicker T."/>
            <person name="Salzberg S.L."/>
            <person name="Devos K.M."/>
            <person name="Dvorak J."/>
        </authorList>
    </citation>
    <scope>NUCLEOTIDE SEQUENCE [LARGE SCALE GENOMIC DNA]</scope>
    <source>
        <strain evidence="4">cv. AL8/78</strain>
    </source>
</reference>
<comment type="subcellular location">
    <subcellularLocation>
        <location evidence="1">Nucleus</location>
    </subcellularLocation>
</comment>
<dbReference type="Pfam" id="PF22754">
    <property type="entry name" value="bHLH-TF_ACT-like_plant"/>
    <property type="match status" value="1"/>
</dbReference>
<keyword evidence="2" id="KW-0539">Nucleus</keyword>
<dbReference type="EnsemblPlants" id="AET3Gv20038400.3">
    <property type="protein sequence ID" value="AET3Gv20038400.3"/>
    <property type="gene ID" value="AET3Gv20038400"/>
</dbReference>
<protein>
    <recommendedName>
        <fullName evidence="3">Plant bHLH transcription factor ACT-like domain-containing protein</fullName>
    </recommendedName>
</protein>
<evidence type="ECO:0000256" key="2">
    <source>
        <dbReference type="ARBA" id="ARBA00023242"/>
    </source>
</evidence>
<dbReference type="Proteomes" id="UP000015105">
    <property type="component" value="Chromosome 3D"/>
</dbReference>
<reference evidence="5" key="1">
    <citation type="journal article" date="2014" name="Science">
        <title>Ancient hybridizations among the ancestral genomes of bread wheat.</title>
        <authorList>
            <consortium name="International Wheat Genome Sequencing Consortium,"/>
            <person name="Marcussen T."/>
            <person name="Sandve S.R."/>
            <person name="Heier L."/>
            <person name="Spannagl M."/>
            <person name="Pfeifer M."/>
            <person name="Jakobsen K.S."/>
            <person name="Wulff B.B."/>
            <person name="Steuernagel B."/>
            <person name="Mayer K.F."/>
            <person name="Olsen O.A."/>
        </authorList>
    </citation>
    <scope>NUCLEOTIDE SEQUENCE [LARGE SCALE GENOMIC DNA]</scope>
    <source>
        <strain evidence="5">cv. AL8/78</strain>
    </source>
</reference>
<proteinExistence type="predicted"/>
<accession>A0A453DQG3</accession>
<evidence type="ECO:0000313" key="4">
    <source>
        <dbReference type="EnsemblPlants" id="AET3Gv20038400.3"/>
    </source>
</evidence>
<organism evidence="4 5">
    <name type="scientific">Aegilops tauschii subsp. strangulata</name>
    <name type="common">Goatgrass</name>
    <dbReference type="NCBI Taxonomy" id="200361"/>
    <lineage>
        <taxon>Eukaryota</taxon>
        <taxon>Viridiplantae</taxon>
        <taxon>Streptophyta</taxon>
        <taxon>Embryophyta</taxon>
        <taxon>Tracheophyta</taxon>
        <taxon>Spermatophyta</taxon>
        <taxon>Magnoliopsida</taxon>
        <taxon>Liliopsida</taxon>
        <taxon>Poales</taxon>
        <taxon>Poaceae</taxon>
        <taxon>BOP clade</taxon>
        <taxon>Pooideae</taxon>
        <taxon>Triticodae</taxon>
        <taxon>Triticeae</taxon>
        <taxon>Triticinae</taxon>
        <taxon>Aegilops</taxon>
    </lineage>
</organism>
<sequence length="82" mass="9263">MEVMPIAEKLAVVSMRHDNAQHVMAKIYKALDSLRLKVINSSVTVVDGRTVHTMFIETEETDSVETIKEMVQATLSHLEFSM</sequence>
<keyword evidence="5" id="KW-1185">Reference proteome</keyword>
<evidence type="ECO:0000313" key="5">
    <source>
        <dbReference type="Proteomes" id="UP000015105"/>
    </source>
</evidence>
<name>A0A453DQG3_AEGTS</name>
<dbReference type="InterPro" id="IPR054502">
    <property type="entry name" value="bHLH-TF_ACT-like_plant"/>
</dbReference>
<feature type="domain" description="Plant bHLH transcription factor ACT-like" evidence="3">
    <location>
        <begin position="2"/>
        <end position="74"/>
    </location>
</feature>
<dbReference type="Gramene" id="AET3Gv20038400.3">
    <property type="protein sequence ID" value="AET3Gv20038400.3"/>
    <property type="gene ID" value="AET3Gv20038400"/>
</dbReference>
<reference evidence="4" key="4">
    <citation type="submission" date="2019-03" db="UniProtKB">
        <authorList>
            <consortium name="EnsemblPlants"/>
        </authorList>
    </citation>
    <scope>IDENTIFICATION</scope>
</reference>
<evidence type="ECO:0000256" key="1">
    <source>
        <dbReference type="ARBA" id="ARBA00004123"/>
    </source>
</evidence>
<reference evidence="4" key="5">
    <citation type="journal article" date="2021" name="G3 (Bethesda)">
        <title>Aegilops tauschii genome assembly Aet v5.0 features greater sequence contiguity and improved annotation.</title>
        <authorList>
            <person name="Wang L."/>
            <person name="Zhu T."/>
            <person name="Rodriguez J.C."/>
            <person name="Deal K.R."/>
            <person name="Dubcovsky J."/>
            <person name="McGuire P.E."/>
            <person name="Lux T."/>
            <person name="Spannagl M."/>
            <person name="Mayer K.F.X."/>
            <person name="Baldrich P."/>
            <person name="Meyers B.C."/>
            <person name="Huo N."/>
            <person name="Gu Y.Q."/>
            <person name="Zhou H."/>
            <person name="Devos K.M."/>
            <person name="Bennetzen J.L."/>
            <person name="Unver T."/>
            <person name="Budak H."/>
            <person name="Gulick P.J."/>
            <person name="Galiba G."/>
            <person name="Kalapos B."/>
            <person name="Nelson D.R."/>
            <person name="Li P."/>
            <person name="You F.M."/>
            <person name="Luo M.C."/>
            <person name="Dvorak J."/>
        </authorList>
    </citation>
    <scope>NUCLEOTIDE SEQUENCE [LARGE SCALE GENOMIC DNA]</scope>
    <source>
        <strain evidence="4">cv. AL8/78</strain>
    </source>
</reference>
<dbReference type="GO" id="GO:0005634">
    <property type="term" value="C:nucleus"/>
    <property type="evidence" value="ECO:0007669"/>
    <property type="project" value="UniProtKB-SubCell"/>
</dbReference>
<evidence type="ECO:0000259" key="3">
    <source>
        <dbReference type="Pfam" id="PF22754"/>
    </source>
</evidence>
<dbReference type="AlphaFoldDB" id="A0A453DQG3"/>
<reference evidence="5" key="2">
    <citation type="journal article" date="2017" name="Nat. Plants">
        <title>The Aegilops tauschii genome reveals multiple impacts of transposons.</title>
        <authorList>
            <person name="Zhao G."/>
            <person name="Zou C."/>
            <person name="Li K."/>
            <person name="Wang K."/>
            <person name="Li T."/>
            <person name="Gao L."/>
            <person name="Zhang X."/>
            <person name="Wang H."/>
            <person name="Yang Z."/>
            <person name="Liu X."/>
            <person name="Jiang W."/>
            <person name="Mao L."/>
            <person name="Kong X."/>
            <person name="Jiao Y."/>
            <person name="Jia J."/>
        </authorList>
    </citation>
    <scope>NUCLEOTIDE SEQUENCE [LARGE SCALE GENOMIC DNA]</scope>
    <source>
        <strain evidence="5">cv. AL8/78</strain>
    </source>
</reference>